<keyword evidence="2" id="KW-1185">Reference proteome</keyword>
<sequence length="229" mass="25033">MVIYKRGRPSWDLKDEQVRQGYQRFGELAQQAGLRWGGAWKSFKDMPHVEMRSECLLAIRGGYPPRRSMQTVIAKAESVSDAPKAPRWAWSVDSELAPDWACESVLCSVLSHGPNCPEAHMRKRSTGLLPFSAESGGERVICPDRAGLEKIEIGDPKGGKNGWIRCTARGMLIAGTFQGTSQIGETQAAQGVRALLKEVPLSPPGFQKAPRDRGLFVFSGFSTCAAVLS</sequence>
<gene>
    <name evidence="1" type="ORF">H2198_009799</name>
</gene>
<comment type="caution">
    <text evidence="1">The sequence shown here is derived from an EMBL/GenBank/DDBJ whole genome shotgun (WGS) entry which is preliminary data.</text>
</comment>
<name>A0ACC2ZTQ9_9EURO</name>
<dbReference type="Proteomes" id="UP001172386">
    <property type="component" value="Unassembled WGS sequence"/>
</dbReference>
<accession>A0ACC2ZTQ9</accession>
<proteinExistence type="predicted"/>
<organism evidence="1 2">
    <name type="scientific">Neophaeococcomyces mojaviensis</name>
    <dbReference type="NCBI Taxonomy" id="3383035"/>
    <lineage>
        <taxon>Eukaryota</taxon>
        <taxon>Fungi</taxon>
        <taxon>Dikarya</taxon>
        <taxon>Ascomycota</taxon>
        <taxon>Pezizomycotina</taxon>
        <taxon>Eurotiomycetes</taxon>
        <taxon>Chaetothyriomycetidae</taxon>
        <taxon>Chaetothyriales</taxon>
        <taxon>Chaetothyriales incertae sedis</taxon>
        <taxon>Neophaeococcomyces</taxon>
    </lineage>
</organism>
<dbReference type="EMBL" id="JAPDRQ010000297">
    <property type="protein sequence ID" value="KAJ9650926.1"/>
    <property type="molecule type" value="Genomic_DNA"/>
</dbReference>
<evidence type="ECO:0000313" key="2">
    <source>
        <dbReference type="Proteomes" id="UP001172386"/>
    </source>
</evidence>
<reference evidence="1" key="1">
    <citation type="submission" date="2022-10" db="EMBL/GenBank/DDBJ databases">
        <title>Culturing micro-colonial fungi from biological soil crusts in the Mojave desert and describing Neophaeococcomyces mojavensis, and introducing the new genera and species Taxawa tesnikishii.</title>
        <authorList>
            <person name="Kurbessoian T."/>
            <person name="Stajich J.E."/>
        </authorList>
    </citation>
    <scope>NUCLEOTIDE SEQUENCE</scope>
    <source>
        <strain evidence="1">JES_112</strain>
    </source>
</reference>
<protein>
    <submittedName>
        <fullName evidence="1">Uncharacterized protein</fullName>
    </submittedName>
</protein>
<evidence type="ECO:0000313" key="1">
    <source>
        <dbReference type="EMBL" id="KAJ9650926.1"/>
    </source>
</evidence>